<dbReference type="Proteomes" id="UP000321485">
    <property type="component" value="Unassembled WGS sequence"/>
</dbReference>
<dbReference type="AlphaFoldDB" id="A0A561XF22"/>
<sequence length="357" mass="39451">MNMTSTDFWPGCGFSALLRDTRGWLVPTDEYLCWLLARPELALVPESCAAERALNASLGVTPARKVSGEELAALQDSDARENYTVFLRFRDGLLAAGTLEAYYLQLMRSGAVNVPAVFIDAVVQALLRNVLDDCNDSFEARAAEMLFRPQRITLQDGQMLAGDRATLDMLNETAGLGEVGRLLLQSGALQPTAQVKVLSADNAAQYWRESDRHHFLLDLTHELTQDLSHGLTFKMTRARSGLKALARVLERWVAHLLGVQVLIEPVHEVTDSAWRWHVGLDVESTAILNDLYQDRPVESERMARLVSLFTLTFANPAEMRADVAGKPVYLGLATNAEGVVRIKPQNLLLNLPLASPS</sequence>
<organism evidence="1 2">
    <name type="scientific">Acidovorax delafieldii</name>
    <name type="common">Pseudomonas delafieldii</name>
    <dbReference type="NCBI Taxonomy" id="47920"/>
    <lineage>
        <taxon>Bacteria</taxon>
        <taxon>Pseudomonadati</taxon>
        <taxon>Pseudomonadota</taxon>
        <taxon>Betaproteobacteria</taxon>
        <taxon>Burkholderiales</taxon>
        <taxon>Comamonadaceae</taxon>
        <taxon>Acidovorax</taxon>
    </lineage>
</organism>
<reference evidence="1 2" key="1">
    <citation type="journal article" date="2015" name="Stand. Genomic Sci.">
        <title>Genomic Encyclopedia of Bacterial and Archaeal Type Strains, Phase III: the genomes of soil and plant-associated and newly described type strains.</title>
        <authorList>
            <person name="Whitman W.B."/>
            <person name="Woyke T."/>
            <person name="Klenk H.P."/>
            <person name="Zhou Y."/>
            <person name="Lilburn T.G."/>
            <person name="Beck B.J."/>
            <person name="De Vos P."/>
            <person name="Vandamme P."/>
            <person name="Eisen J.A."/>
            <person name="Garrity G."/>
            <person name="Hugenholtz P."/>
            <person name="Kyrpides N.C."/>
        </authorList>
    </citation>
    <scope>NUCLEOTIDE SEQUENCE [LARGE SCALE GENOMIC DNA]</scope>
    <source>
        <strain evidence="1 2">DSM 64</strain>
    </source>
</reference>
<dbReference type="Pfam" id="PF19879">
    <property type="entry name" value="DUF6352"/>
    <property type="match status" value="1"/>
</dbReference>
<dbReference type="EMBL" id="VJWE01000016">
    <property type="protein sequence ID" value="TWG34719.1"/>
    <property type="molecule type" value="Genomic_DNA"/>
</dbReference>
<name>A0A561XF22_ACIDE</name>
<accession>A0A561XF22</accession>
<dbReference type="InterPro" id="IPR045932">
    <property type="entry name" value="DUF6352"/>
</dbReference>
<comment type="caution">
    <text evidence="1">The sequence shown here is derived from an EMBL/GenBank/DDBJ whole genome shotgun (WGS) entry which is preliminary data.</text>
</comment>
<proteinExistence type="predicted"/>
<gene>
    <name evidence="1" type="ORF">ATF69_3724</name>
</gene>
<evidence type="ECO:0000313" key="1">
    <source>
        <dbReference type="EMBL" id="TWG34719.1"/>
    </source>
</evidence>
<protein>
    <submittedName>
        <fullName evidence="1">Uncharacterized protein</fullName>
    </submittedName>
</protein>
<evidence type="ECO:0000313" key="2">
    <source>
        <dbReference type="Proteomes" id="UP000321485"/>
    </source>
</evidence>